<reference evidence="3" key="1">
    <citation type="submission" date="2021-01" db="EMBL/GenBank/DDBJ databases">
        <authorList>
            <person name="Li R."/>
            <person name="Bekaert M."/>
        </authorList>
    </citation>
    <scope>NUCLEOTIDE SEQUENCE</scope>
    <source>
        <strain evidence="3">Farmed</strain>
    </source>
</reference>
<name>A0A812APH2_ACAPH</name>
<feature type="chain" id="PRO_5032713473" evidence="2">
    <location>
        <begin position="26"/>
        <end position="208"/>
    </location>
</feature>
<dbReference type="AlphaFoldDB" id="A0A812APH2"/>
<gene>
    <name evidence="3" type="ORF">SPHA_4268</name>
</gene>
<keyword evidence="1" id="KW-0472">Membrane</keyword>
<comment type="caution">
    <text evidence="3">The sequence shown here is derived from an EMBL/GenBank/DDBJ whole genome shotgun (WGS) entry which is preliminary data.</text>
</comment>
<feature type="signal peptide" evidence="2">
    <location>
        <begin position="1"/>
        <end position="25"/>
    </location>
</feature>
<organism evidence="3 4">
    <name type="scientific">Acanthosepion pharaonis</name>
    <name type="common">Pharaoh cuttlefish</name>
    <name type="synonym">Sepia pharaonis</name>
    <dbReference type="NCBI Taxonomy" id="158019"/>
    <lineage>
        <taxon>Eukaryota</taxon>
        <taxon>Metazoa</taxon>
        <taxon>Spiralia</taxon>
        <taxon>Lophotrochozoa</taxon>
        <taxon>Mollusca</taxon>
        <taxon>Cephalopoda</taxon>
        <taxon>Coleoidea</taxon>
        <taxon>Decapodiformes</taxon>
        <taxon>Sepiida</taxon>
        <taxon>Sepiina</taxon>
        <taxon>Sepiidae</taxon>
        <taxon>Acanthosepion</taxon>
    </lineage>
</organism>
<evidence type="ECO:0000256" key="2">
    <source>
        <dbReference type="SAM" id="SignalP"/>
    </source>
</evidence>
<feature type="transmembrane region" description="Helical" evidence="1">
    <location>
        <begin position="185"/>
        <end position="207"/>
    </location>
</feature>
<evidence type="ECO:0000313" key="4">
    <source>
        <dbReference type="Proteomes" id="UP000597762"/>
    </source>
</evidence>
<keyword evidence="1" id="KW-0812">Transmembrane</keyword>
<protein>
    <submittedName>
        <fullName evidence="3">Uncharacterized protein</fullName>
    </submittedName>
</protein>
<evidence type="ECO:0000313" key="3">
    <source>
        <dbReference type="EMBL" id="CAE1154647.1"/>
    </source>
</evidence>
<proteinExistence type="predicted"/>
<accession>A0A812APH2</accession>
<keyword evidence="1" id="KW-1133">Transmembrane helix</keyword>
<dbReference type="Proteomes" id="UP000597762">
    <property type="component" value="Unassembled WGS sequence"/>
</dbReference>
<sequence>MLSFARVGVLSIVGVRVCLLQGSTSVYFRDRCLSIMEVGVCLLTRGRCLSIAGVGVRPLQEISVCQFPRLMSVYCACRRLSVGGATACPFHRSVFVYCGCRCLSVEGGRCLSVAEGPFQRSVSVYYGCRCLSISRVDVCLLQDVMSVHFRGRCLSIASVGVCLLQGVSVCPFQRSVSVYCGFRCLSFGLFFLFFSIYVAFSILCQFLC</sequence>
<evidence type="ECO:0000256" key="1">
    <source>
        <dbReference type="SAM" id="Phobius"/>
    </source>
</evidence>
<keyword evidence="4" id="KW-1185">Reference proteome</keyword>
<keyword evidence="2" id="KW-0732">Signal</keyword>
<dbReference type="EMBL" id="CAHIKZ030000133">
    <property type="protein sequence ID" value="CAE1154647.1"/>
    <property type="molecule type" value="Genomic_DNA"/>
</dbReference>